<evidence type="ECO:0000313" key="2">
    <source>
        <dbReference type="EMBL" id="KAK8001622.1"/>
    </source>
</evidence>
<accession>A0ABR1R7Y8</accession>
<evidence type="ECO:0000256" key="1">
    <source>
        <dbReference type="SAM" id="Phobius"/>
    </source>
</evidence>
<keyword evidence="1" id="KW-0472">Membrane</keyword>
<keyword evidence="3" id="KW-1185">Reference proteome</keyword>
<keyword evidence="1" id="KW-0812">Transmembrane</keyword>
<gene>
    <name evidence="2" type="ORF">PG991_013844</name>
</gene>
<name>A0ABR1R7Y8_9PEZI</name>
<organism evidence="2 3">
    <name type="scientific">Apiospora marii</name>
    <dbReference type="NCBI Taxonomy" id="335849"/>
    <lineage>
        <taxon>Eukaryota</taxon>
        <taxon>Fungi</taxon>
        <taxon>Dikarya</taxon>
        <taxon>Ascomycota</taxon>
        <taxon>Pezizomycotina</taxon>
        <taxon>Sordariomycetes</taxon>
        <taxon>Xylariomycetidae</taxon>
        <taxon>Amphisphaeriales</taxon>
        <taxon>Apiosporaceae</taxon>
        <taxon>Apiospora</taxon>
    </lineage>
</organism>
<comment type="caution">
    <text evidence="2">The sequence shown here is derived from an EMBL/GenBank/DDBJ whole genome shotgun (WGS) entry which is preliminary data.</text>
</comment>
<proteinExistence type="predicted"/>
<protein>
    <recommendedName>
        <fullName evidence="4">Secreted protein</fullName>
    </recommendedName>
</protein>
<dbReference type="Proteomes" id="UP001396898">
    <property type="component" value="Unassembled WGS sequence"/>
</dbReference>
<sequence>MSELREWPLLSLFFPCYVAFPAAQLLLVVRQMNSSEFLAPMLDHGSQVDARSQPLPAFPPPDLDSFALRQCSPVQIRHLMVAVPSRALLHGIELLADRDADQEDQVDRVDVTAHERRNGMQEAVKRWR</sequence>
<reference evidence="2 3" key="1">
    <citation type="submission" date="2023-01" db="EMBL/GenBank/DDBJ databases">
        <title>Analysis of 21 Apiospora genomes using comparative genomics revels a genus with tremendous synthesis potential of carbohydrate active enzymes and secondary metabolites.</title>
        <authorList>
            <person name="Sorensen T."/>
        </authorList>
    </citation>
    <scope>NUCLEOTIDE SEQUENCE [LARGE SCALE GENOMIC DNA]</scope>
    <source>
        <strain evidence="2 3">CBS 20057</strain>
    </source>
</reference>
<keyword evidence="1" id="KW-1133">Transmembrane helix</keyword>
<evidence type="ECO:0008006" key="4">
    <source>
        <dbReference type="Google" id="ProtNLM"/>
    </source>
</evidence>
<feature type="transmembrane region" description="Helical" evidence="1">
    <location>
        <begin position="12"/>
        <end position="29"/>
    </location>
</feature>
<evidence type="ECO:0000313" key="3">
    <source>
        <dbReference type="Proteomes" id="UP001396898"/>
    </source>
</evidence>
<dbReference type="EMBL" id="JAQQWI010000018">
    <property type="protein sequence ID" value="KAK8001622.1"/>
    <property type="molecule type" value="Genomic_DNA"/>
</dbReference>